<dbReference type="InterPro" id="IPR050272">
    <property type="entry name" value="Isochorismatase-like_hydrls"/>
</dbReference>
<dbReference type="Pfam" id="PF00857">
    <property type="entry name" value="Isochorismatase"/>
    <property type="match status" value="1"/>
</dbReference>
<accession>A0A931G1R8</accession>
<protein>
    <submittedName>
        <fullName evidence="3">Cysteine hydrolase</fullName>
    </submittedName>
</protein>
<dbReference type="SUPFAM" id="SSF52499">
    <property type="entry name" value="Isochorismatase-like hydrolases"/>
    <property type="match status" value="1"/>
</dbReference>
<dbReference type="GO" id="GO:0016787">
    <property type="term" value="F:hydrolase activity"/>
    <property type="evidence" value="ECO:0007669"/>
    <property type="project" value="UniProtKB-KW"/>
</dbReference>
<gene>
    <name evidence="3" type="ORF">I4J89_38285</name>
</gene>
<evidence type="ECO:0000256" key="1">
    <source>
        <dbReference type="ARBA" id="ARBA00022801"/>
    </source>
</evidence>
<evidence type="ECO:0000313" key="3">
    <source>
        <dbReference type="EMBL" id="MBG0567315.1"/>
    </source>
</evidence>
<dbReference type="Gene3D" id="3.40.50.850">
    <property type="entry name" value="Isochorismatase-like"/>
    <property type="match status" value="1"/>
</dbReference>
<dbReference type="PANTHER" id="PTHR43540">
    <property type="entry name" value="PEROXYUREIDOACRYLATE/UREIDOACRYLATE AMIDOHYDROLASE-RELATED"/>
    <property type="match status" value="1"/>
</dbReference>
<organism evidence="3 4">
    <name type="scientific">Actinoplanes aureus</name>
    <dbReference type="NCBI Taxonomy" id="2792083"/>
    <lineage>
        <taxon>Bacteria</taxon>
        <taxon>Bacillati</taxon>
        <taxon>Actinomycetota</taxon>
        <taxon>Actinomycetes</taxon>
        <taxon>Micromonosporales</taxon>
        <taxon>Micromonosporaceae</taxon>
        <taxon>Actinoplanes</taxon>
    </lineage>
</organism>
<dbReference type="CDD" id="cd00431">
    <property type="entry name" value="cysteine_hydrolases"/>
    <property type="match status" value="1"/>
</dbReference>
<dbReference type="InterPro" id="IPR000868">
    <property type="entry name" value="Isochorismatase-like_dom"/>
</dbReference>
<dbReference type="AlphaFoldDB" id="A0A931G1R8"/>
<feature type="domain" description="Isochorismatase-like" evidence="2">
    <location>
        <begin position="13"/>
        <end position="190"/>
    </location>
</feature>
<dbReference type="RefSeq" id="WP_196419086.1">
    <property type="nucleotide sequence ID" value="NZ_JADQTO010000026.1"/>
</dbReference>
<comment type="caution">
    <text evidence="3">The sequence shown here is derived from an EMBL/GenBank/DDBJ whole genome shotgun (WGS) entry which is preliminary data.</text>
</comment>
<dbReference type="EMBL" id="JADQTO010000026">
    <property type="protein sequence ID" value="MBG0567315.1"/>
    <property type="molecule type" value="Genomic_DNA"/>
</dbReference>
<dbReference type="Proteomes" id="UP000598146">
    <property type="component" value="Unassembled WGS sequence"/>
</dbReference>
<sequence>MSGYTEPHWAASGLVVIDMQVDFAEGGMLPVAGTDAVTPNVRRLAEGFRRAGRPIVHIVRLYPPGSSDVDLPRRAAVEAGAVLGAPDTPGSAVIAGIAGPGGPLPVDAGVLLAGKPQVLGEHEIVLFKPRWGAFYRTELEQWLRERQVDTVVVAGCNLPNCPRATLFEASERDFRTVLVEDAVSQVSAERLADLAGIGVTLSSTGTVLAEVAGPPVTG</sequence>
<evidence type="ECO:0000259" key="2">
    <source>
        <dbReference type="Pfam" id="PF00857"/>
    </source>
</evidence>
<dbReference type="InterPro" id="IPR036380">
    <property type="entry name" value="Isochorismatase-like_sf"/>
</dbReference>
<reference evidence="3" key="1">
    <citation type="submission" date="2020-11" db="EMBL/GenBank/DDBJ databases">
        <title>Isolation and identification of active actinomycetes.</title>
        <authorList>
            <person name="Sun X."/>
        </authorList>
    </citation>
    <scope>NUCLEOTIDE SEQUENCE</scope>
    <source>
        <strain evidence="3">NEAU-A11</strain>
    </source>
</reference>
<keyword evidence="4" id="KW-1185">Reference proteome</keyword>
<proteinExistence type="predicted"/>
<evidence type="ECO:0000313" key="4">
    <source>
        <dbReference type="Proteomes" id="UP000598146"/>
    </source>
</evidence>
<keyword evidence="1 3" id="KW-0378">Hydrolase</keyword>
<name>A0A931G1R8_9ACTN</name>